<dbReference type="RefSeq" id="WP_117002120.1">
    <property type="nucleotide sequence ID" value="NZ_BMJS01000005.1"/>
</dbReference>
<dbReference type="AlphaFoldDB" id="A0A8J2Z3B9"/>
<evidence type="ECO:0000313" key="2">
    <source>
        <dbReference type="Proteomes" id="UP000636949"/>
    </source>
</evidence>
<dbReference type="Proteomes" id="UP000636949">
    <property type="component" value="Unassembled WGS sequence"/>
</dbReference>
<accession>A0A8J2Z3B9</accession>
<gene>
    <name evidence="1" type="ORF">GCM10010995_07570</name>
</gene>
<dbReference type="EMBL" id="BMJS01000005">
    <property type="protein sequence ID" value="GGF92887.1"/>
    <property type="molecule type" value="Genomic_DNA"/>
</dbReference>
<protein>
    <submittedName>
        <fullName evidence="1">Uncharacterized protein</fullName>
    </submittedName>
</protein>
<name>A0A8J2Z3B9_9GAMM</name>
<evidence type="ECO:0000313" key="1">
    <source>
        <dbReference type="EMBL" id="GGF92887.1"/>
    </source>
</evidence>
<comment type="caution">
    <text evidence="1">The sequence shown here is derived from an EMBL/GenBank/DDBJ whole genome shotgun (WGS) entry which is preliminary data.</text>
</comment>
<organism evidence="1 2">
    <name type="scientific">Cysteiniphilum litorale</name>
    <dbReference type="NCBI Taxonomy" id="2056700"/>
    <lineage>
        <taxon>Bacteria</taxon>
        <taxon>Pseudomonadati</taxon>
        <taxon>Pseudomonadota</taxon>
        <taxon>Gammaproteobacteria</taxon>
        <taxon>Thiotrichales</taxon>
        <taxon>Fastidiosibacteraceae</taxon>
        <taxon>Cysteiniphilum</taxon>
    </lineage>
</organism>
<keyword evidence="2" id="KW-1185">Reference proteome</keyword>
<reference evidence="1" key="1">
    <citation type="journal article" date="2014" name="Int. J. Syst. Evol. Microbiol.">
        <title>Complete genome sequence of Corynebacterium casei LMG S-19264T (=DSM 44701T), isolated from a smear-ripened cheese.</title>
        <authorList>
            <consortium name="US DOE Joint Genome Institute (JGI-PGF)"/>
            <person name="Walter F."/>
            <person name="Albersmeier A."/>
            <person name="Kalinowski J."/>
            <person name="Ruckert C."/>
        </authorList>
    </citation>
    <scope>NUCLEOTIDE SEQUENCE</scope>
    <source>
        <strain evidence="1">CGMCC 1.15758</strain>
    </source>
</reference>
<sequence>MINDASAYAKDRKNNTLKNYSSNELSLLERADMPESIKIAILRAYENSVCRETGININSRQPMTENYLTTVKQRKFKHH</sequence>
<proteinExistence type="predicted"/>
<reference evidence="1" key="2">
    <citation type="submission" date="2020-09" db="EMBL/GenBank/DDBJ databases">
        <authorList>
            <person name="Sun Q."/>
            <person name="Zhou Y."/>
        </authorList>
    </citation>
    <scope>NUCLEOTIDE SEQUENCE</scope>
    <source>
        <strain evidence="1">CGMCC 1.15758</strain>
    </source>
</reference>